<dbReference type="EMBL" id="VTES01000004">
    <property type="protein sequence ID" value="TYS63325.1"/>
    <property type="molecule type" value="Genomic_DNA"/>
</dbReference>
<gene>
    <name evidence="2" type="ORF">FZD47_16940</name>
</gene>
<organism evidence="2 3">
    <name type="scientific">Bacillus infantis</name>
    <dbReference type="NCBI Taxonomy" id="324767"/>
    <lineage>
        <taxon>Bacteria</taxon>
        <taxon>Bacillati</taxon>
        <taxon>Bacillota</taxon>
        <taxon>Bacilli</taxon>
        <taxon>Bacillales</taxon>
        <taxon>Bacillaceae</taxon>
        <taxon>Bacillus</taxon>
    </lineage>
</organism>
<dbReference type="PANTHER" id="PTHR18964">
    <property type="entry name" value="ROK (REPRESSOR, ORF, KINASE) FAMILY"/>
    <property type="match status" value="1"/>
</dbReference>
<proteinExistence type="inferred from homology"/>
<dbReference type="PROSITE" id="PS01125">
    <property type="entry name" value="ROK"/>
    <property type="match status" value="1"/>
</dbReference>
<evidence type="ECO:0000313" key="3">
    <source>
        <dbReference type="Proteomes" id="UP000323732"/>
    </source>
</evidence>
<evidence type="ECO:0000256" key="1">
    <source>
        <dbReference type="ARBA" id="ARBA00006479"/>
    </source>
</evidence>
<dbReference type="InterPro" id="IPR049874">
    <property type="entry name" value="ROK_cs"/>
</dbReference>
<dbReference type="Pfam" id="PF00480">
    <property type="entry name" value="ROK"/>
    <property type="match status" value="1"/>
</dbReference>
<dbReference type="PANTHER" id="PTHR18964:SF149">
    <property type="entry name" value="BIFUNCTIONAL UDP-N-ACETYLGLUCOSAMINE 2-EPIMERASE_N-ACETYLMANNOSAMINE KINASE"/>
    <property type="match status" value="1"/>
</dbReference>
<dbReference type="InterPro" id="IPR043129">
    <property type="entry name" value="ATPase_NBD"/>
</dbReference>
<reference evidence="2 3" key="1">
    <citation type="submission" date="2019-08" db="EMBL/GenBank/DDBJ databases">
        <title>Bacillus genomes from the desert of Cuatro Cienegas, Coahuila.</title>
        <authorList>
            <person name="Olmedo-Alvarez G."/>
        </authorList>
    </citation>
    <scope>NUCLEOTIDE SEQUENCE [LARGE SCALE GENOMIC DNA]</scope>
    <source>
        <strain evidence="2 3">CH37_1T</strain>
    </source>
</reference>
<accession>A0A5D4SIQ9</accession>
<dbReference type="SUPFAM" id="SSF53067">
    <property type="entry name" value="Actin-like ATPase domain"/>
    <property type="match status" value="1"/>
</dbReference>
<dbReference type="Proteomes" id="UP000323732">
    <property type="component" value="Unassembled WGS sequence"/>
</dbReference>
<dbReference type="InterPro" id="IPR000600">
    <property type="entry name" value="ROK"/>
</dbReference>
<dbReference type="CDD" id="cd24068">
    <property type="entry name" value="ASKHA_NBD_ROK_FnNanK-like"/>
    <property type="match status" value="1"/>
</dbReference>
<evidence type="ECO:0000313" key="2">
    <source>
        <dbReference type="EMBL" id="TYS63325.1"/>
    </source>
</evidence>
<dbReference type="RefSeq" id="WP_101547576.1">
    <property type="nucleotide sequence ID" value="NZ_VTES01000004.1"/>
</dbReference>
<comment type="caution">
    <text evidence="2">The sequence shown here is derived from an EMBL/GenBank/DDBJ whole genome shotgun (WGS) entry which is preliminary data.</text>
</comment>
<protein>
    <submittedName>
        <fullName evidence="2">ROK family protein</fullName>
    </submittedName>
</protein>
<dbReference type="Gene3D" id="3.30.420.40">
    <property type="match status" value="2"/>
</dbReference>
<dbReference type="AlphaFoldDB" id="A0A5D4SIQ9"/>
<sequence length="305" mass="32281">MLTLGVDIGGTKIKAGVINQEGRIIAHLEERTDKKRLMDQVFSLLDRLAGKDNDFGGIGIASAGMVDAEKGTIHYATPNLPGWTGTKVKELVEKRYRIPVCVDNDANCAAYAEMKLGAAKYTNNFICLTLGTGVGAGIIINGQLLHGEKGGAGDIGHMIYMPNGIPCNCGKKGCWEQYVSGTALESEIRKSFEGEVTPEKVFRLAGEKHPDAAHIVDSYLTNLATGIISLQSILDLQLIVVGGGVINSSQYWWNSLLGKLQSISITAPIVKKAILKNDAGMIGAALMLSSTDHSSAAIPADAGGL</sequence>
<name>A0A5D4SIQ9_9BACI</name>
<comment type="similarity">
    <text evidence="1">Belongs to the ROK (NagC/XylR) family.</text>
</comment>